<reference evidence="5" key="1">
    <citation type="submission" date="2020-10" db="EMBL/GenBank/DDBJ databases">
        <authorList>
            <person name="Kadnikov V."/>
            <person name="Beletsky A.V."/>
            <person name="Mardanov A.V."/>
            <person name="Karnachuk O.V."/>
            <person name="Ravin N.V."/>
        </authorList>
    </citation>
    <scope>NUCLEOTIDE SEQUENCE</scope>
    <source>
        <strain evidence="5">Bu02</strain>
    </source>
</reference>
<dbReference type="GO" id="GO:0009847">
    <property type="term" value="P:spore germination"/>
    <property type="evidence" value="ECO:0007669"/>
    <property type="project" value="InterPro"/>
</dbReference>
<gene>
    <name evidence="5" type="ORF">IMF26_00320</name>
</gene>
<feature type="transmembrane region" description="Helical" evidence="4">
    <location>
        <begin position="285"/>
        <end position="306"/>
    </location>
</feature>
<name>A0AAT9LBY8_9FIRM</name>
<dbReference type="PIRSF" id="PIRSF005690">
    <property type="entry name" value="GerBA"/>
    <property type="match status" value="1"/>
</dbReference>
<feature type="transmembrane region" description="Helical" evidence="4">
    <location>
        <begin position="237"/>
        <end position="264"/>
    </location>
</feature>
<accession>A0AAT9LBY8</accession>
<evidence type="ECO:0000256" key="2">
    <source>
        <dbReference type="ARBA" id="ARBA00023136"/>
    </source>
</evidence>
<dbReference type="InterPro" id="IPR050768">
    <property type="entry name" value="UPF0353/GerABKA_families"/>
</dbReference>
<feature type="transmembrane region" description="Helical" evidence="4">
    <location>
        <begin position="405"/>
        <end position="429"/>
    </location>
</feature>
<proteinExistence type="inferred from homology"/>
<evidence type="ECO:0000256" key="1">
    <source>
        <dbReference type="ARBA" id="ARBA00005278"/>
    </source>
</evidence>
<keyword evidence="4" id="KW-0812">Transmembrane</keyword>
<dbReference type="PANTHER" id="PTHR22550:SF5">
    <property type="entry name" value="LEUCINE ZIPPER PROTEIN 4"/>
    <property type="match status" value="1"/>
</dbReference>
<feature type="transmembrane region" description="Helical" evidence="4">
    <location>
        <begin position="372"/>
        <end position="393"/>
    </location>
</feature>
<feature type="region of interest" description="Disordered" evidence="3">
    <location>
        <begin position="470"/>
        <end position="523"/>
    </location>
</feature>
<reference evidence="5" key="2">
    <citation type="journal article" date="2023" name="Biology">
        <title>Prokaryotic Life Associated with Coal-Fire Gas Vents Revealed by Metagenomics.</title>
        <authorList>
            <person name="Kadnikov V.V."/>
            <person name="Mardanov A.V."/>
            <person name="Beletsky A.V."/>
            <person name="Karnachuk O.V."/>
            <person name="Ravin N.V."/>
        </authorList>
    </citation>
    <scope>NUCLEOTIDE SEQUENCE</scope>
    <source>
        <strain evidence="5">Bu02</strain>
    </source>
</reference>
<organism evidence="5">
    <name type="scientific">Candidatus Fermentithermobacillus carboniphilus</name>
    <dbReference type="NCBI Taxonomy" id="3085328"/>
    <lineage>
        <taxon>Bacteria</taxon>
        <taxon>Bacillati</taxon>
        <taxon>Bacillota</taxon>
        <taxon>Candidatus Fermentithermobacillia</taxon>
        <taxon>Candidatus Fermentithermobacillales</taxon>
        <taxon>Candidatus Fermentithermobacillaceae</taxon>
        <taxon>Candidatus Fermentithermobacillus</taxon>
    </lineage>
</organism>
<feature type="transmembrane region" description="Helical" evidence="4">
    <location>
        <begin position="312"/>
        <end position="337"/>
    </location>
</feature>
<sequence length="523" mass="56776">MDENVKALKDIFHVPDSSDVVFREFVSANPRVRTTVAYVEGLASFDKVFRSVLQPLMILGSMRQIPGKDPLKEVKEALLPNGQVEEKKTFGEIVEAMVSGDTVVIVDGSDIVLSVETKGWEHRNVEQAVTERIVRGPQQGFGEVLRVNTALLRATLHSPDLVVENIEIGKTAKTQCALVYMANIANSKVVAEMRRRLSAINASEVLTSGMLEQFIETSHSLVPTVISTERPDRVAHFILEGAVAVLVAGDPFALLAPVTAFAFIHSPEDYYVRWPYGNILRFLRTAALIIAVLLPGLYVAIINYHPEMVPTVLILAIAASRELVPLPLPFEVLLMYFGFELIREAGIRIPSPIGPTIGIVGALLIGEAAVSASLVSPIMVIVIAVTAVASFTIPNQEAGMLIRVLTLIFILAGSLAGLFGIVATMYVLLCRAFSLQSLGVPFFAPVTPKKPSAQDTVVVGPAWDMELRPSFLRPRQPRRQGNVSRLWDKGNLPEAADSRSSQDSGMGPKESSKGKNTGQKEPG</sequence>
<feature type="transmembrane region" description="Helical" evidence="4">
    <location>
        <begin position="349"/>
        <end position="366"/>
    </location>
</feature>
<feature type="compositionally biased region" description="Polar residues" evidence="3">
    <location>
        <begin position="514"/>
        <end position="523"/>
    </location>
</feature>
<keyword evidence="2 4" id="KW-0472">Membrane</keyword>
<dbReference type="AlphaFoldDB" id="A0AAT9LBY8"/>
<dbReference type="EMBL" id="CP062796">
    <property type="protein sequence ID" value="QUL98584.1"/>
    <property type="molecule type" value="Genomic_DNA"/>
</dbReference>
<dbReference type="Pfam" id="PF03323">
    <property type="entry name" value="GerA"/>
    <property type="match status" value="1"/>
</dbReference>
<comment type="similarity">
    <text evidence="1">Belongs to the GerABKA family.</text>
</comment>
<dbReference type="InterPro" id="IPR004995">
    <property type="entry name" value="Spore_Ger"/>
</dbReference>
<dbReference type="PANTHER" id="PTHR22550">
    <property type="entry name" value="SPORE GERMINATION PROTEIN"/>
    <property type="match status" value="1"/>
</dbReference>
<protein>
    <submittedName>
        <fullName evidence="5">Spore germination protein</fullName>
    </submittedName>
</protein>
<evidence type="ECO:0000313" key="5">
    <source>
        <dbReference type="EMBL" id="QUL98584.1"/>
    </source>
</evidence>
<evidence type="ECO:0000256" key="4">
    <source>
        <dbReference type="SAM" id="Phobius"/>
    </source>
</evidence>
<dbReference type="KEGG" id="fcz:IMF26_00320"/>
<dbReference type="GO" id="GO:0016020">
    <property type="term" value="C:membrane"/>
    <property type="evidence" value="ECO:0007669"/>
    <property type="project" value="InterPro"/>
</dbReference>
<keyword evidence="4" id="KW-1133">Transmembrane helix</keyword>
<evidence type="ECO:0000256" key="3">
    <source>
        <dbReference type="SAM" id="MobiDB-lite"/>
    </source>
</evidence>